<organism evidence="2 3">
    <name type="scientific">Capillimicrobium parvum</name>
    <dbReference type="NCBI Taxonomy" id="2884022"/>
    <lineage>
        <taxon>Bacteria</taxon>
        <taxon>Bacillati</taxon>
        <taxon>Actinomycetota</taxon>
        <taxon>Thermoleophilia</taxon>
        <taxon>Solirubrobacterales</taxon>
        <taxon>Capillimicrobiaceae</taxon>
        <taxon>Capillimicrobium</taxon>
    </lineage>
</organism>
<reference evidence="2" key="1">
    <citation type="journal article" date="2022" name="Int. J. Syst. Evol. Microbiol.">
        <title>Pseudomonas aegrilactucae sp. nov. and Pseudomonas morbosilactucae sp. nov., pathogens causing bacterial rot of lettuce in Japan.</title>
        <authorList>
            <person name="Sawada H."/>
            <person name="Fujikawa T."/>
            <person name="Satou M."/>
        </authorList>
    </citation>
    <scope>NUCLEOTIDE SEQUENCE</scope>
    <source>
        <strain evidence="2">0166_1</strain>
    </source>
</reference>
<evidence type="ECO:0000256" key="1">
    <source>
        <dbReference type="SAM" id="Phobius"/>
    </source>
</evidence>
<accession>A0A9E6Y1F4</accession>
<feature type="transmembrane region" description="Helical" evidence="1">
    <location>
        <begin position="35"/>
        <end position="54"/>
    </location>
</feature>
<dbReference type="EMBL" id="CP087164">
    <property type="protein sequence ID" value="UGS38360.1"/>
    <property type="molecule type" value="Genomic_DNA"/>
</dbReference>
<proteinExistence type="predicted"/>
<evidence type="ECO:0000313" key="3">
    <source>
        <dbReference type="Proteomes" id="UP001162834"/>
    </source>
</evidence>
<evidence type="ECO:0008006" key="4">
    <source>
        <dbReference type="Google" id="ProtNLM"/>
    </source>
</evidence>
<protein>
    <recommendedName>
        <fullName evidence="4">Sodium:proton antiporter</fullName>
    </recommendedName>
</protein>
<dbReference type="Proteomes" id="UP001162834">
    <property type="component" value="Chromosome"/>
</dbReference>
<sequence length="95" mass="9913">MVRDVSAMVLLFAGVAVQLLAVLGVTLLRDALDRVHFLAPTTLATVLVAAAVVVRESFSLIGIAALLVAGFALFTGPVLAHVTARALHRAAEREP</sequence>
<dbReference type="RefSeq" id="WP_259312382.1">
    <property type="nucleotide sequence ID" value="NZ_CP087164.1"/>
</dbReference>
<keyword evidence="3" id="KW-1185">Reference proteome</keyword>
<dbReference type="GO" id="GO:0015297">
    <property type="term" value="F:antiporter activity"/>
    <property type="evidence" value="ECO:0007669"/>
    <property type="project" value="InterPro"/>
</dbReference>
<evidence type="ECO:0000313" key="2">
    <source>
        <dbReference type="EMBL" id="UGS38360.1"/>
    </source>
</evidence>
<gene>
    <name evidence="2" type="ORF">DSM104329_04784</name>
</gene>
<dbReference type="AlphaFoldDB" id="A0A9E6Y1F4"/>
<name>A0A9E6Y1F4_9ACTN</name>
<feature type="transmembrane region" description="Helical" evidence="1">
    <location>
        <begin position="6"/>
        <end position="28"/>
    </location>
</feature>
<keyword evidence="1" id="KW-0812">Transmembrane</keyword>
<dbReference type="GO" id="GO:0098662">
    <property type="term" value="P:inorganic cation transmembrane transport"/>
    <property type="evidence" value="ECO:0007669"/>
    <property type="project" value="InterPro"/>
</dbReference>
<feature type="transmembrane region" description="Helical" evidence="1">
    <location>
        <begin position="60"/>
        <end position="80"/>
    </location>
</feature>
<dbReference type="KEGG" id="sbae:DSM104329_04784"/>
<dbReference type="InterPro" id="IPR005133">
    <property type="entry name" value="PhaG_MnhG_YufB"/>
</dbReference>
<keyword evidence="1" id="KW-0472">Membrane</keyword>
<dbReference type="Pfam" id="PF03334">
    <property type="entry name" value="PhaG_MnhG_YufB"/>
    <property type="match status" value="1"/>
</dbReference>
<keyword evidence="1" id="KW-1133">Transmembrane helix</keyword>